<feature type="transmembrane region" description="Helical" evidence="1">
    <location>
        <begin position="347"/>
        <end position="370"/>
    </location>
</feature>
<dbReference type="Proteomes" id="UP000249091">
    <property type="component" value="Chromosome 1"/>
</dbReference>
<keyword evidence="3" id="KW-1185">Reference proteome</keyword>
<feature type="transmembrane region" description="Helical" evidence="1">
    <location>
        <begin position="296"/>
        <end position="315"/>
    </location>
</feature>
<reference evidence="2 3" key="1">
    <citation type="submission" date="2018-06" db="EMBL/GenBank/DDBJ databases">
        <authorList>
            <consortium name="Pathogen Informatics"/>
            <person name="Doyle S."/>
        </authorList>
    </citation>
    <scope>NUCLEOTIDE SEQUENCE [LARGE SCALE GENOMIC DNA]</scope>
    <source>
        <strain evidence="2 3">NCTC10994</strain>
    </source>
</reference>
<dbReference type="AlphaFoldDB" id="A0A2X4UAQ8"/>
<gene>
    <name evidence="2" type="ORF">NCTC10994_03448</name>
</gene>
<protein>
    <submittedName>
        <fullName evidence="2">Hypothetical membrane protein</fullName>
    </submittedName>
</protein>
<accession>A0A2X4UAQ8</accession>
<proteinExistence type="predicted"/>
<feature type="transmembrane region" description="Helical" evidence="1">
    <location>
        <begin position="127"/>
        <end position="147"/>
    </location>
</feature>
<feature type="transmembrane region" description="Helical" evidence="1">
    <location>
        <begin position="69"/>
        <end position="88"/>
    </location>
</feature>
<feature type="transmembrane region" description="Helical" evidence="1">
    <location>
        <begin position="272"/>
        <end position="291"/>
    </location>
</feature>
<evidence type="ECO:0000313" key="3">
    <source>
        <dbReference type="Proteomes" id="UP000249091"/>
    </source>
</evidence>
<name>A0A2X4UAQ8_9NOCA</name>
<feature type="transmembrane region" description="Helical" evidence="1">
    <location>
        <begin position="321"/>
        <end position="340"/>
    </location>
</feature>
<organism evidence="2 3">
    <name type="scientific">Rhodococcus coprophilus</name>
    <dbReference type="NCBI Taxonomy" id="38310"/>
    <lineage>
        <taxon>Bacteria</taxon>
        <taxon>Bacillati</taxon>
        <taxon>Actinomycetota</taxon>
        <taxon>Actinomycetes</taxon>
        <taxon>Mycobacteriales</taxon>
        <taxon>Nocardiaceae</taxon>
        <taxon>Rhodococcus</taxon>
    </lineage>
</organism>
<sequence length="393" mass="39287">MSPASTAVRLSDPASTLAGVAAAAAAVMVLAVGDSVLPAGTRNDYAPLVTAMLAVLAAIGLQRSGSRRTAWAIGAGAVLVLGSVRYIVPVDASSETLTVVGFVAAASSGVLLGAAVAGAWGAVSNQGALIIGAWAAFLTAAAVGAQVPLAAMRWTVPQWLLVVALVALVAAAITVRPGMRVQRPDPRLSVVAVVAAGVLTLGYRLLGELVTSQAVAGAVRMWLVTAVALVAIVIGAELVSRLVPPGDARFVLAATGAVAAGYPLVVELWAGAPWWVLLVTVGAVLVGVRLARYFPYALAGLLVAVVVSVATVWFPDETGDGIPLWVRAALVAAGTGMALAASLPGSVSIAALGLSVPVPAAAVIGAVWVLPADPRWIVLALAATVGACAWQVR</sequence>
<feature type="transmembrane region" description="Helical" evidence="1">
    <location>
        <begin position="376"/>
        <end position="392"/>
    </location>
</feature>
<feature type="transmembrane region" description="Helical" evidence="1">
    <location>
        <begin position="45"/>
        <end position="62"/>
    </location>
</feature>
<evidence type="ECO:0000313" key="2">
    <source>
        <dbReference type="EMBL" id="SQI36897.1"/>
    </source>
</evidence>
<feature type="transmembrane region" description="Helical" evidence="1">
    <location>
        <begin position="188"/>
        <end position="206"/>
    </location>
</feature>
<dbReference type="RefSeq" id="WP_072704009.1">
    <property type="nucleotide sequence ID" value="NZ_JAFBBL010000001.1"/>
</dbReference>
<feature type="transmembrane region" description="Helical" evidence="1">
    <location>
        <begin position="100"/>
        <end position="120"/>
    </location>
</feature>
<dbReference type="STRING" id="1219011.GCA_001895045_03750"/>
<keyword evidence="1" id="KW-0472">Membrane</keyword>
<evidence type="ECO:0000256" key="1">
    <source>
        <dbReference type="SAM" id="Phobius"/>
    </source>
</evidence>
<feature type="transmembrane region" description="Helical" evidence="1">
    <location>
        <begin position="12"/>
        <end position="33"/>
    </location>
</feature>
<keyword evidence="1" id="KW-0812">Transmembrane</keyword>
<feature type="transmembrane region" description="Helical" evidence="1">
    <location>
        <begin position="248"/>
        <end position="266"/>
    </location>
</feature>
<feature type="transmembrane region" description="Helical" evidence="1">
    <location>
        <begin position="159"/>
        <end position="176"/>
    </location>
</feature>
<keyword evidence="1" id="KW-1133">Transmembrane helix</keyword>
<dbReference type="EMBL" id="LS483468">
    <property type="protein sequence ID" value="SQI36897.1"/>
    <property type="molecule type" value="Genomic_DNA"/>
</dbReference>
<feature type="transmembrane region" description="Helical" evidence="1">
    <location>
        <begin position="218"/>
        <end position="236"/>
    </location>
</feature>
<dbReference type="KEGG" id="rcr:NCTC10994_03448"/>